<sequence>MQVFSAARTELIHPFTGLRPAQFHRLVRVVARRGGDTIADGRPGRQWALTLPDRVLLVAVYWRTNLTMRQIGPLFGVSHSAAHRVIDTLGPLLTLAPVRRRPKGQVAIVDGTLIPTRDHRLAAQSKNYRYSANLQVAIDANTCLVIALGDPQPGNRNDTIVYRTSGIEQKLAGREVMADGGYRGNPEVIIPYRKPRDGSELPAWKQDYNTGHRKSAPVSNTPWPGSRPTKSCATTAAPAAPSPSPPPESPTFTTSPWPAEPEKPPLGPTAVIELRDIP</sequence>
<keyword evidence="2" id="KW-0479">Metal-binding</keyword>
<feature type="region of interest" description="Disordered" evidence="3">
    <location>
        <begin position="191"/>
        <end position="278"/>
    </location>
</feature>
<evidence type="ECO:0008006" key="8">
    <source>
        <dbReference type="Google" id="ProtNLM"/>
    </source>
</evidence>
<dbReference type="EMBL" id="BOMM01000092">
    <property type="protein sequence ID" value="GIE16611.1"/>
    <property type="molecule type" value="Genomic_DNA"/>
</dbReference>
<evidence type="ECO:0000256" key="2">
    <source>
        <dbReference type="ARBA" id="ARBA00022723"/>
    </source>
</evidence>
<evidence type="ECO:0000313" key="7">
    <source>
        <dbReference type="Proteomes" id="UP000598174"/>
    </source>
</evidence>
<dbReference type="Pfam" id="PF13613">
    <property type="entry name" value="HTH_Tnp_4"/>
    <property type="match status" value="1"/>
</dbReference>
<dbReference type="InterPro" id="IPR027806">
    <property type="entry name" value="HARBI1_dom"/>
</dbReference>
<accession>A0A919JG64</accession>
<feature type="compositionally biased region" description="Pro residues" evidence="3">
    <location>
        <begin position="240"/>
        <end position="249"/>
    </location>
</feature>
<name>A0A919JG64_9ACTN</name>
<comment type="cofactor">
    <cofactor evidence="1">
        <name>a divalent metal cation</name>
        <dbReference type="ChEBI" id="CHEBI:60240"/>
    </cofactor>
</comment>
<evidence type="ECO:0000259" key="4">
    <source>
        <dbReference type="Pfam" id="PF13359"/>
    </source>
</evidence>
<dbReference type="AlphaFoldDB" id="A0A919JG64"/>
<evidence type="ECO:0000259" key="5">
    <source>
        <dbReference type="Pfam" id="PF13613"/>
    </source>
</evidence>
<evidence type="ECO:0000313" key="6">
    <source>
        <dbReference type="EMBL" id="GIE16611.1"/>
    </source>
</evidence>
<feature type="compositionally biased region" description="Low complexity" evidence="3">
    <location>
        <begin position="228"/>
        <end position="239"/>
    </location>
</feature>
<dbReference type="InterPro" id="IPR027805">
    <property type="entry name" value="Transposase_HTH_dom"/>
</dbReference>
<proteinExistence type="predicted"/>
<dbReference type="GO" id="GO:0046872">
    <property type="term" value="F:metal ion binding"/>
    <property type="evidence" value="ECO:0007669"/>
    <property type="project" value="UniProtKB-KW"/>
</dbReference>
<keyword evidence="7" id="KW-1185">Reference proteome</keyword>
<feature type="domain" description="DDE Tnp4" evidence="4">
    <location>
        <begin position="109"/>
        <end position="213"/>
    </location>
</feature>
<organism evidence="6 7">
    <name type="scientific">Paractinoplanes ferrugineus</name>
    <dbReference type="NCBI Taxonomy" id="113564"/>
    <lineage>
        <taxon>Bacteria</taxon>
        <taxon>Bacillati</taxon>
        <taxon>Actinomycetota</taxon>
        <taxon>Actinomycetes</taxon>
        <taxon>Micromonosporales</taxon>
        <taxon>Micromonosporaceae</taxon>
        <taxon>Paractinoplanes</taxon>
    </lineage>
</organism>
<feature type="domain" description="Transposase Helix-turn-helix" evidence="5">
    <location>
        <begin position="47"/>
        <end position="93"/>
    </location>
</feature>
<dbReference type="Proteomes" id="UP000598174">
    <property type="component" value="Unassembled WGS sequence"/>
</dbReference>
<reference evidence="6" key="1">
    <citation type="submission" date="2021-01" db="EMBL/GenBank/DDBJ databases">
        <title>Whole genome shotgun sequence of Actinoplanes ferrugineus NBRC 15555.</title>
        <authorList>
            <person name="Komaki H."/>
            <person name="Tamura T."/>
        </authorList>
    </citation>
    <scope>NUCLEOTIDE SEQUENCE</scope>
    <source>
        <strain evidence="6">NBRC 15555</strain>
    </source>
</reference>
<evidence type="ECO:0000256" key="1">
    <source>
        <dbReference type="ARBA" id="ARBA00001968"/>
    </source>
</evidence>
<protein>
    <recommendedName>
        <fullName evidence="8">DDE superfamily endonuclease</fullName>
    </recommendedName>
</protein>
<comment type="caution">
    <text evidence="6">The sequence shown here is derived from an EMBL/GenBank/DDBJ whole genome shotgun (WGS) entry which is preliminary data.</text>
</comment>
<evidence type="ECO:0000256" key="3">
    <source>
        <dbReference type="SAM" id="MobiDB-lite"/>
    </source>
</evidence>
<gene>
    <name evidence="6" type="ORF">Afe05nite_84510</name>
</gene>
<dbReference type="Pfam" id="PF13359">
    <property type="entry name" value="DDE_Tnp_4"/>
    <property type="match status" value="1"/>
</dbReference>